<evidence type="ECO:0000313" key="2">
    <source>
        <dbReference type="Proteomes" id="UP000578077"/>
    </source>
</evidence>
<dbReference type="EMBL" id="JACHLY010000002">
    <property type="protein sequence ID" value="MBB6001319.1"/>
    <property type="molecule type" value="Genomic_DNA"/>
</dbReference>
<keyword evidence="2" id="KW-1185">Reference proteome</keyword>
<dbReference type="AlphaFoldDB" id="A0A841EIV4"/>
<protein>
    <submittedName>
        <fullName evidence="1">Uncharacterized protein</fullName>
    </submittedName>
</protein>
<name>A0A841EIV4_9ACTN</name>
<sequence length="46" mass="5287">MATATIYTRDGEVHEMEINDARDGRWIDDLPFDSADVMRTAVTEDR</sequence>
<dbReference type="Proteomes" id="UP000578077">
    <property type="component" value="Unassembled WGS sequence"/>
</dbReference>
<organism evidence="1 2">
    <name type="scientific">Streptomonospora salina</name>
    <dbReference type="NCBI Taxonomy" id="104205"/>
    <lineage>
        <taxon>Bacteria</taxon>
        <taxon>Bacillati</taxon>
        <taxon>Actinomycetota</taxon>
        <taxon>Actinomycetes</taxon>
        <taxon>Streptosporangiales</taxon>
        <taxon>Nocardiopsidaceae</taxon>
        <taxon>Streptomonospora</taxon>
    </lineage>
</organism>
<comment type="caution">
    <text evidence="1">The sequence shown here is derived from an EMBL/GenBank/DDBJ whole genome shotgun (WGS) entry which is preliminary data.</text>
</comment>
<gene>
    <name evidence="1" type="ORF">HNR25_005148</name>
</gene>
<evidence type="ECO:0000313" key="1">
    <source>
        <dbReference type="EMBL" id="MBB6001319.1"/>
    </source>
</evidence>
<proteinExistence type="predicted"/>
<dbReference type="RefSeq" id="WP_184640505.1">
    <property type="nucleotide sequence ID" value="NZ_BAABKT010000035.1"/>
</dbReference>
<accession>A0A841EIV4</accession>
<reference evidence="1 2" key="1">
    <citation type="submission" date="2020-08" db="EMBL/GenBank/DDBJ databases">
        <title>Sequencing the genomes of 1000 actinobacteria strains.</title>
        <authorList>
            <person name="Klenk H.-P."/>
        </authorList>
    </citation>
    <scope>NUCLEOTIDE SEQUENCE [LARGE SCALE GENOMIC DNA]</scope>
    <source>
        <strain evidence="1 2">DSM 44593</strain>
    </source>
</reference>